<dbReference type="Proteomes" id="UP000075882">
    <property type="component" value="Unassembled WGS sequence"/>
</dbReference>
<feature type="compositionally biased region" description="Basic and acidic residues" evidence="1">
    <location>
        <begin position="1"/>
        <end position="15"/>
    </location>
</feature>
<proteinExistence type="predicted"/>
<feature type="region of interest" description="Disordered" evidence="1">
    <location>
        <begin position="81"/>
        <end position="110"/>
    </location>
</feature>
<feature type="compositionally biased region" description="Polar residues" evidence="1">
    <location>
        <begin position="98"/>
        <end position="110"/>
    </location>
</feature>
<feature type="region of interest" description="Disordered" evidence="1">
    <location>
        <begin position="46"/>
        <end position="67"/>
    </location>
</feature>
<evidence type="ECO:0000256" key="1">
    <source>
        <dbReference type="SAM" id="MobiDB-lite"/>
    </source>
</evidence>
<dbReference type="AlphaFoldDB" id="A0A8W7PS88"/>
<dbReference type="VEuPathDB" id="VectorBase:ACON2_030023"/>
<feature type="compositionally biased region" description="Basic residues" evidence="1">
    <location>
        <begin position="50"/>
        <end position="65"/>
    </location>
</feature>
<feature type="region of interest" description="Disordered" evidence="1">
    <location>
        <begin position="1"/>
        <end position="28"/>
    </location>
</feature>
<accession>A0A8W7PS88</accession>
<feature type="region of interest" description="Disordered" evidence="1">
    <location>
        <begin position="288"/>
        <end position="327"/>
    </location>
</feature>
<evidence type="ECO:0000313" key="2">
    <source>
        <dbReference type="EnsemblMetazoa" id="ACOM036921-PA.1"/>
    </source>
</evidence>
<feature type="region of interest" description="Disordered" evidence="1">
    <location>
        <begin position="123"/>
        <end position="157"/>
    </location>
</feature>
<name>A0A8W7PS88_ANOCL</name>
<feature type="compositionally biased region" description="Basic and acidic residues" evidence="1">
    <location>
        <begin position="123"/>
        <end position="141"/>
    </location>
</feature>
<reference evidence="2" key="1">
    <citation type="submission" date="2022-08" db="UniProtKB">
        <authorList>
            <consortium name="EnsemblMetazoa"/>
        </authorList>
    </citation>
    <scope>IDENTIFICATION</scope>
</reference>
<protein>
    <submittedName>
        <fullName evidence="2">Uncharacterized protein</fullName>
    </submittedName>
</protein>
<organism evidence="2">
    <name type="scientific">Anopheles coluzzii</name>
    <name type="common">African malaria mosquito</name>
    <dbReference type="NCBI Taxonomy" id="1518534"/>
    <lineage>
        <taxon>Eukaryota</taxon>
        <taxon>Metazoa</taxon>
        <taxon>Ecdysozoa</taxon>
        <taxon>Arthropoda</taxon>
        <taxon>Hexapoda</taxon>
        <taxon>Insecta</taxon>
        <taxon>Pterygota</taxon>
        <taxon>Neoptera</taxon>
        <taxon>Endopterygota</taxon>
        <taxon>Diptera</taxon>
        <taxon>Nematocera</taxon>
        <taxon>Culicoidea</taxon>
        <taxon>Culicidae</taxon>
        <taxon>Anophelinae</taxon>
        <taxon>Anopheles</taxon>
    </lineage>
</organism>
<feature type="compositionally biased region" description="Polar residues" evidence="1">
    <location>
        <begin position="295"/>
        <end position="318"/>
    </location>
</feature>
<sequence>LGRVDVENHIAGRKETKQRRRPNSYGSMEKAWKQFNQLLVSPSVSSGWTTRRKGVRRQPKTRVNKQKSILQVQGHVQDEWEIDDGSDDDKAVADSGSLQNDSSCPAFTPSVAQSLNPAEVTIERRNQSDSEVEHLSEEDVCRQQTSTTSDSSDSDSDDCLAIHCTKSRMTRLQFADKSQLKRRRITDDMDVSFGAGCWSKGKNRQLLTALSPKRFKAVATLNRTIVGEGSKTLNSSVTGVLDTTRCWKSFDATFHAELDASCIEDLPSSPDSANEGQSRRRERDAIDIEELPPSAENNNAQSTSPSSKSFYVTSPTAKSKNKHYPKNSPLGTLAMALNERSSRQHLWQHAIVSGTLQPELVVKIDSIERIYGRVMLRFFTTTAEGDDCVQEEQVENIIYMDQGDRQLKSIHAGMNVALEVDDRISPHRIARHKLIHLGVTKLCPMPMTTEINAHP</sequence>
<dbReference type="EnsemblMetazoa" id="ACOM036921-RA">
    <property type="protein sequence ID" value="ACOM036921-PA.1"/>
    <property type="gene ID" value="ACOM036921"/>
</dbReference>